<feature type="domain" description="NR LBD" evidence="10">
    <location>
        <begin position="183"/>
        <end position="445"/>
    </location>
</feature>
<accession>A0A813RKS1</accession>
<keyword evidence="13" id="KW-1185">Reference proteome</keyword>
<gene>
    <name evidence="11" type="ORF">GPM918_LOCUS2506</name>
    <name evidence="12" type="ORF">SRO942_LOCUS2506</name>
</gene>
<dbReference type="GO" id="GO:0000122">
    <property type="term" value="P:negative regulation of transcription by RNA polymerase II"/>
    <property type="evidence" value="ECO:0007669"/>
    <property type="project" value="TreeGrafter"/>
</dbReference>
<evidence type="ECO:0000256" key="2">
    <source>
        <dbReference type="ARBA" id="ARBA00022771"/>
    </source>
</evidence>
<dbReference type="EMBL" id="CAJNOQ010000279">
    <property type="protein sequence ID" value="CAF0781674.1"/>
    <property type="molecule type" value="Genomic_DNA"/>
</dbReference>
<dbReference type="InterPro" id="IPR001628">
    <property type="entry name" value="Znf_hrmn_rcpt"/>
</dbReference>
<dbReference type="InterPro" id="IPR000536">
    <property type="entry name" value="Nucl_hrmn_rcpt_lig-bd"/>
</dbReference>
<dbReference type="PANTHER" id="PTHR24082:SF283">
    <property type="entry name" value="NUCLEAR HORMONE RECEPTOR HR96"/>
    <property type="match status" value="1"/>
</dbReference>
<evidence type="ECO:0000256" key="1">
    <source>
        <dbReference type="ARBA" id="ARBA00022723"/>
    </source>
</evidence>
<evidence type="ECO:0000313" key="11">
    <source>
        <dbReference type="EMBL" id="CAF0781674.1"/>
    </source>
</evidence>
<evidence type="ECO:0008006" key="14">
    <source>
        <dbReference type="Google" id="ProtNLM"/>
    </source>
</evidence>
<dbReference type="AlphaFoldDB" id="A0A813RKS1"/>
<dbReference type="Proteomes" id="UP000681722">
    <property type="component" value="Unassembled WGS sequence"/>
</dbReference>
<evidence type="ECO:0000259" key="10">
    <source>
        <dbReference type="PROSITE" id="PS51843"/>
    </source>
</evidence>
<name>A0A813RKS1_9BILA</name>
<evidence type="ECO:0000313" key="13">
    <source>
        <dbReference type="Proteomes" id="UP000663829"/>
    </source>
</evidence>
<keyword evidence="5" id="KW-0238">DNA-binding</keyword>
<evidence type="ECO:0000259" key="9">
    <source>
        <dbReference type="PROSITE" id="PS51030"/>
    </source>
</evidence>
<dbReference type="GO" id="GO:0045944">
    <property type="term" value="P:positive regulation of transcription by RNA polymerase II"/>
    <property type="evidence" value="ECO:0007669"/>
    <property type="project" value="TreeGrafter"/>
</dbReference>
<dbReference type="Proteomes" id="UP000663829">
    <property type="component" value="Unassembled WGS sequence"/>
</dbReference>
<evidence type="ECO:0000256" key="8">
    <source>
        <dbReference type="ARBA" id="ARBA00023242"/>
    </source>
</evidence>
<comment type="caution">
    <text evidence="11">The sequence shown here is derived from an EMBL/GenBank/DDBJ whole genome shotgun (WGS) entry which is preliminary data.</text>
</comment>
<dbReference type="SMART" id="SM00399">
    <property type="entry name" value="ZnF_C4"/>
    <property type="match status" value="1"/>
</dbReference>
<dbReference type="GO" id="GO:0004879">
    <property type="term" value="F:nuclear receptor activity"/>
    <property type="evidence" value="ECO:0007669"/>
    <property type="project" value="TreeGrafter"/>
</dbReference>
<dbReference type="SUPFAM" id="SSF57716">
    <property type="entry name" value="Glucocorticoid receptor-like (DNA-binding domain)"/>
    <property type="match status" value="1"/>
</dbReference>
<evidence type="ECO:0000256" key="6">
    <source>
        <dbReference type="ARBA" id="ARBA00023163"/>
    </source>
</evidence>
<sequence>MFMIGAQFSIEWCVKRQKINSIRIDELQTHPFMKNAKKISNDPRYFMDETRKIIDSQSKQQQLQNNDNGQLIGDIFVCGAIAYGYNFDAITCDSCKAFFRRNALRDLNTIRCRRLQACLITWYTRRRCTYCRLIKCFQNGMRKDWIMTDEQKETKKRKIEANRSLRQSTFFPYETIHPEINNDLIDLIDFGESYFQISQQSSCLSLTDMMKIDNIQASYSQRIQLAALSGLPCDPRLKVTSFYQLLNIKSVILIRLMSYFKQIPEFQALNVDDKVTLIKYNLIPLLPLNLILSYNPDTETFIETDTDYPIDSRICLKFHGTEMYIETKQILDSLWNIASYDHTIIKLALIILIFSKGFSPLSYLPEPYLKDALQVYHAQNFYVELLWRYMETNFGGIKAAQIFSKLICQSMSIQLHVKKMSQKTREQITELSQISPMMRSLLHYT</sequence>
<keyword evidence="6" id="KW-0804">Transcription</keyword>
<keyword evidence="4" id="KW-0805">Transcription regulation</keyword>
<dbReference type="EMBL" id="CAJOBC010000279">
    <property type="protein sequence ID" value="CAF3565083.1"/>
    <property type="molecule type" value="Genomic_DNA"/>
</dbReference>
<protein>
    <recommendedName>
        <fullName evidence="14">Nuclear receptor domain-containing protein</fullName>
    </recommendedName>
</protein>
<dbReference type="GO" id="GO:0000978">
    <property type="term" value="F:RNA polymerase II cis-regulatory region sequence-specific DNA binding"/>
    <property type="evidence" value="ECO:0007669"/>
    <property type="project" value="TreeGrafter"/>
</dbReference>
<dbReference type="InterPro" id="IPR035500">
    <property type="entry name" value="NHR-like_dom_sf"/>
</dbReference>
<evidence type="ECO:0000256" key="7">
    <source>
        <dbReference type="ARBA" id="ARBA00023170"/>
    </source>
</evidence>
<dbReference type="GO" id="GO:0030154">
    <property type="term" value="P:cell differentiation"/>
    <property type="evidence" value="ECO:0007669"/>
    <property type="project" value="TreeGrafter"/>
</dbReference>
<dbReference type="Pfam" id="PF00105">
    <property type="entry name" value="zf-C4"/>
    <property type="match status" value="1"/>
</dbReference>
<dbReference type="InterPro" id="IPR013088">
    <property type="entry name" value="Znf_NHR/GATA"/>
</dbReference>
<dbReference type="PROSITE" id="PS51843">
    <property type="entry name" value="NR_LBD"/>
    <property type="match status" value="1"/>
</dbReference>
<evidence type="ECO:0000256" key="5">
    <source>
        <dbReference type="ARBA" id="ARBA00023125"/>
    </source>
</evidence>
<dbReference type="Gene3D" id="3.30.50.10">
    <property type="entry name" value="Erythroid Transcription Factor GATA-1, subunit A"/>
    <property type="match status" value="1"/>
</dbReference>
<dbReference type="Gene3D" id="1.10.565.10">
    <property type="entry name" value="Retinoid X Receptor"/>
    <property type="match status" value="1"/>
</dbReference>
<feature type="domain" description="Nuclear receptor" evidence="9">
    <location>
        <begin position="72"/>
        <end position="148"/>
    </location>
</feature>
<dbReference type="GO" id="GO:0008270">
    <property type="term" value="F:zinc ion binding"/>
    <property type="evidence" value="ECO:0007669"/>
    <property type="project" value="UniProtKB-KW"/>
</dbReference>
<evidence type="ECO:0000313" key="12">
    <source>
        <dbReference type="EMBL" id="CAF3565083.1"/>
    </source>
</evidence>
<dbReference type="PANTHER" id="PTHR24082">
    <property type="entry name" value="NUCLEAR HORMONE RECEPTOR"/>
    <property type="match status" value="1"/>
</dbReference>
<organism evidence="11 13">
    <name type="scientific">Didymodactylos carnosus</name>
    <dbReference type="NCBI Taxonomy" id="1234261"/>
    <lineage>
        <taxon>Eukaryota</taxon>
        <taxon>Metazoa</taxon>
        <taxon>Spiralia</taxon>
        <taxon>Gnathifera</taxon>
        <taxon>Rotifera</taxon>
        <taxon>Eurotatoria</taxon>
        <taxon>Bdelloidea</taxon>
        <taxon>Philodinida</taxon>
        <taxon>Philodinidae</taxon>
        <taxon>Didymodactylos</taxon>
    </lineage>
</organism>
<dbReference type="PROSITE" id="PS51030">
    <property type="entry name" value="NUCLEAR_REC_DBD_2"/>
    <property type="match status" value="1"/>
</dbReference>
<evidence type="ECO:0000256" key="3">
    <source>
        <dbReference type="ARBA" id="ARBA00022833"/>
    </source>
</evidence>
<keyword evidence="8" id="KW-0539">Nucleus</keyword>
<keyword evidence="3" id="KW-0862">Zinc</keyword>
<dbReference type="SUPFAM" id="SSF48508">
    <property type="entry name" value="Nuclear receptor ligand-binding domain"/>
    <property type="match status" value="1"/>
</dbReference>
<evidence type="ECO:0000256" key="4">
    <source>
        <dbReference type="ARBA" id="ARBA00023015"/>
    </source>
</evidence>
<keyword evidence="7" id="KW-0675">Receptor</keyword>
<dbReference type="InterPro" id="IPR050234">
    <property type="entry name" value="Nuclear_hormone_rcpt_NR1"/>
</dbReference>
<reference evidence="11" key="1">
    <citation type="submission" date="2021-02" db="EMBL/GenBank/DDBJ databases">
        <authorList>
            <person name="Nowell W R."/>
        </authorList>
    </citation>
    <scope>NUCLEOTIDE SEQUENCE</scope>
</reference>
<keyword evidence="2" id="KW-0863">Zinc-finger</keyword>
<proteinExistence type="predicted"/>
<keyword evidence="1" id="KW-0479">Metal-binding</keyword>
<dbReference type="PRINTS" id="PR00047">
    <property type="entry name" value="STROIDFINGER"/>
</dbReference>